<protein>
    <submittedName>
        <fullName evidence="1">Uncharacterized protein</fullName>
    </submittedName>
</protein>
<accession>A0AAN7WKI3</accession>
<proteinExistence type="predicted"/>
<evidence type="ECO:0000313" key="2">
    <source>
        <dbReference type="Proteomes" id="UP001310594"/>
    </source>
</evidence>
<dbReference type="Proteomes" id="UP001310594">
    <property type="component" value="Unassembled WGS sequence"/>
</dbReference>
<reference evidence="1" key="1">
    <citation type="submission" date="2023-08" db="EMBL/GenBank/DDBJ databases">
        <title>Black Yeasts Isolated from many extreme environments.</title>
        <authorList>
            <person name="Coleine C."/>
            <person name="Stajich J.E."/>
            <person name="Selbmann L."/>
        </authorList>
    </citation>
    <scope>NUCLEOTIDE SEQUENCE</scope>
    <source>
        <strain evidence="1">CCFEE 5810</strain>
    </source>
</reference>
<sequence length="184" mass="20524">MLFQIIKRRSSSGSTLSTSSSKSSLDSMLLETMLPIAPREDDYNMAEKDRQARLLAKCKRAQTAPFKDAKPLPLRLNPISQPLLAAQLHRKGMEMATPSVSGNPRQLISYWDYEEGSAIWLRVLTSEPTKEEYAQGMTTPLYTDREPPCIDVTALFTGRGLDDALTDEFASSEKGGPRRNRSGR</sequence>
<evidence type="ECO:0000313" key="1">
    <source>
        <dbReference type="EMBL" id="KAK5708105.1"/>
    </source>
</evidence>
<gene>
    <name evidence="1" type="ORF">LTR97_000645</name>
</gene>
<organism evidence="1 2">
    <name type="scientific">Elasticomyces elasticus</name>
    <dbReference type="NCBI Taxonomy" id="574655"/>
    <lineage>
        <taxon>Eukaryota</taxon>
        <taxon>Fungi</taxon>
        <taxon>Dikarya</taxon>
        <taxon>Ascomycota</taxon>
        <taxon>Pezizomycotina</taxon>
        <taxon>Dothideomycetes</taxon>
        <taxon>Dothideomycetidae</taxon>
        <taxon>Mycosphaerellales</taxon>
        <taxon>Teratosphaeriaceae</taxon>
        <taxon>Elasticomyces</taxon>
    </lineage>
</organism>
<dbReference type="AlphaFoldDB" id="A0AAN7WKI3"/>
<dbReference type="EMBL" id="JAVRQU010000001">
    <property type="protein sequence ID" value="KAK5708105.1"/>
    <property type="molecule type" value="Genomic_DNA"/>
</dbReference>
<comment type="caution">
    <text evidence="1">The sequence shown here is derived from an EMBL/GenBank/DDBJ whole genome shotgun (WGS) entry which is preliminary data.</text>
</comment>
<name>A0AAN7WKI3_9PEZI</name>